<protein>
    <recommendedName>
        <fullName evidence="7">Fatty acid hydroxylase domain-containing protein</fullName>
    </recommendedName>
</protein>
<feature type="transmembrane region" description="Helical" evidence="6">
    <location>
        <begin position="47"/>
        <end position="68"/>
    </location>
</feature>
<evidence type="ECO:0000256" key="5">
    <source>
        <dbReference type="SAM" id="MobiDB-lite"/>
    </source>
</evidence>
<dbReference type="InterPro" id="IPR006694">
    <property type="entry name" value="Fatty_acid_hydroxylase"/>
</dbReference>
<reference evidence="8 9" key="1">
    <citation type="submission" date="2018-05" db="EMBL/GenBank/DDBJ databases">
        <title>Genome sequencing and assembly of the regulated plant pathogen Lachnellula willkommii and related sister species for the development of diagnostic species identification markers.</title>
        <authorList>
            <person name="Giroux E."/>
            <person name="Bilodeau G."/>
        </authorList>
    </citation>
    <scope>NUCLEOTIDE SEQUENCE [LARGE SCALE GENOMIC DNA]</scope>
    <source>
        <strain evidence="8 9">CBS 160.35</strain>
    </source>
</reference>
<keyword evidence="9" id="KW-1185">Reference proteome</keyword>
<gene>
    <name evidence="8" type="ORF">LOCC1_G000081</name>
</gene>
<evidence type="ECO:0000256" key="1">
    <source>
        <dbReference type="ARBA" id="ARBA00004370"/>
    </source>
</evidence>
<evidence type="ECO:0000313" key="8">
    <source>
        <dbReference type="EMBL" id="TVY50077.1"/>
    </source>
</evidence>
<dbReference type="OrthoDB" id="408954at2759"/>
<dbReference type="InterPro" id="IPR050307">
    <property type="entry name" value="Sterol_Desaturase_Related"/>
</dbReference>
<dbReference type="GO" id="GO:0005506">
    <property type="term" value="F:iron ion binding"/>
    <property type="evidence" value="ECO:0007669"/>
    <property type="project" value="InterPro"/>
</dbReference>
<evidence type="ECO:0000256" key="6">
    <source>
        <dbReference type="SAM" id="Phobius"/>
    </source>
</evidence>
<dbReference type="PANTHER" id="PTHR11863">
    <property type="entry name" value="STEROL DESATURASE"/>
    <property type="match status" value="1"/>
</dbReference>
<comment type="subcellular location">
    <subcellularLocation>
        <location evidence="1">Membrane</location>
    </subcellularLocation>
</comment>
<dbReference type="EMBL" id="QGMI01000001">
    <property type="protein sequence ID" value="TVY50077.1"/>
    <property type="molecule type" value="Genomic_DNA"/>
</dbReference>
<keyword evidence="2 6" id="KW-0812">Transmembrane</keyword>
<name>A0A8H8UIJ5_9HELO</name>
<evidence type="ECO:0000256" key="4">
    <source>
        <dbReference type="ARBA" id="ARBA00023136"/>
    </source>
</evidence>
<accession>A0A8H8UIJ5</accession>
<feature type="transmembrane region" description="Helical" evidence="6">
    <location>
        <begin position="105"/>
        <end position="130"/>
    </location>
</feature>
<keyword evidence="4 6" id="KW-0472">Membrane</keyword>
<feature type="transmembrane region" description="Helical" evidence="6">
    <location>
        <begin position="20"/>
        <end position="40"/>
    </location>
</feature>
<feature type="compositionally biased region" description="Basic and acidic residues" evidence="5">
    <location>
        <begin position="302"/>
        <end position="327"/>
    </location>
</feature>
<proteinExistence type="predicted"/>
<evidence type="ECO:0000256" key="2">
    <source>
        <dbReference type="ARBA" id="ARBA00022692"/>
    </source>
</evidence>
<dbReference type="GO" id="GO:0016020">
    <property type="term" value="C:membrane"/>
    <property type="evidence" value="ECO:0007669"/>
    <property type="project" value="UniProtKB-SubCell"/>
</dbReference>
<keyword evidence="3 6" id="KW-1133">Transmembrane helix</keyword>
<dbReference type="AlphaFoldDB" id="A0A8H8UIJ5"/>
<dbReference type="Pfam" id="PF04116">
    <property type="entry name" value="FA_hydroxylase"/>
    <property type="match status" value="1"/>
</dbReference>
<dbReference type="GO" id="GO:0008610">
    <property type="term" value="P:lipid biosynthetic process"/>
    <property type="evidence" value="ECO:0007669"/>
    <property type="project" value="InterPro"/>
</dbReference>
<evidence type="ECO:0000259" key="7">
    <source>
        <dbReference type="Pfam" id="PF04116"/>
    </source>
</evidence>
<evidence type="ECO:0000313" key="9">
    <source>
        <dbReference type="Proteomes" id="UP000443090"/>
    </source>
</evidence>
<comment type="caution">
    <text evidence="8">The sequence shown here is derived from an EMBL/GenBank/DDBJ whole genome shotgun (WGS) entry which is preliminary data.</text>
</comment>
<evidence type="ECO:0000256" key="3">
    <source>
        <dbReference type="ARBA" id="ARBA00022989"/>
    </source>
</evidence>
<feature type="domain" description="Fatty acid hydroxylase" evidence="7">
    <location>
        <begin position="159"/>
        <end position="289"/>
    </location>
</feature>
<feature type="region of interest" description="Disordered" evidence="5">
    <location>
        <begin position="296"/>
        <end position="340"/>
    </location>
</feature>
<organism evidence="8 9">
    <name type="scientific">Lachnellula occidentalis</name>
    <dbReference type="NCBI Taxonomy" id="215460"/>
    <lineage>
        <taxon>Eukaryota</taxon>
        <taxon>Fungi</taxon>
        <taxon>Dikarya</taxon>
        <taxon>Ascomycota</taxon>
        <taxon>Pezizomycotina</taxon>
        <taxon>Leotiomycetes</taxon>
        <taxon>Helotiales</taxon>
        <taxon>Lachnaceae</taxon>
        <taxon>Lachnellula</taxon>
    </lineage>
</organism>
<sequence>MAYVAIPAAMYFLGPSIGTYSTSLNLLFFYMTWSTMVLSFPPLKVEIVGTLAIRAVFFLLPSLLFLLFDSGLPSVMVNIKTQGEAALPTRSGGSRSGRKGGRPPWYFVIGLSLLNILLSVALQAGVEFLFTQVLHIRSALQVTTTLPMPWSIAKYVLRSLVLREILQYYIHRFILHPSSPTSISALHNTYFHSITAPYSFAAHYDHPLPYLLFRFLPTYLPSLLFRTHLITYLVTLAIITTEETLALSGYTNIPGIMLGGIARRQDVHSESRGRGNYSPWGLMDWVHGTSVGPDVMDDVGEEAEKHHVKERGGKALEDAKESGKDGMKALNGRRKGAKRS</sequence>
<dbReference type="Proteomes" id="UP000443090">
    <property type="component" value="Unassembled WGS sequence"/>
</dbReference>
<feature type="compositionally biased region" description="Basic residues" evidence="5">
    <location>
        <begin position="331"/>
        <end position="340"/>
    </location>
</feature>
<dbReference type="GO" id="GO:0016491">
    <property type="term" value="F:oxidoreductase activity"/>
    <property type="evidence" value="ECO:0007669"/>
    <property type="project" value="InterPro"/>
</dbReference>